<proteinExistence type="predicted"/>
<evidence type="ECO:0000313" key="3">
    <source>
        <dbReference type="Proteomes" id="UP000036756"/>
    </source>
</evidence>
<dbReference type="OrthoDB" id="1911739at2"/>
<keyword evidence="1" id="KW-0472">Membrane</keyword>
<dbReference type="PATRIC" id="fig|1121307.3.peg.1835"/>
<keyword evidence="1" id="KW-0812">Transmembrane</keyword>
<dbReference type="EMBL" id="LFVU01000024">
    <property type="protein sequence ID" value="KMT22207.1"/>
    <property type="molecule type" value="Genomic_DNA"/>
</dbReference>
<reference evidence="2 3" key="1">
    <citation type="submission" date="2015-06" db="EMBL/GenBank/DDBJ databases">
        <title>Draft genome sequence of the purine-degrading Clostridium cylindrosporum HC-1 (DSM 605).</title>
        <authorList>
            <person name="Poehlein A."/>
            <person name="Schiel-Bengelsdorf B."/>
            <person name="Bengelsdorf F."/>
            <person name="Daniel R."/>
            <person name="Duerre P."/>
        </authorList>
    </citation>
    <scope>NUCLEOTIDE SEQUENCE [LARGE SCALE GENOMIC DNA]</scope>
    <source>
        <strain evidence="2 3">DSM 605</strain>
    </source>
</reference>
<dbReference type="AlphaFoldDB" id="A0A0J8D8K1"/>
<gene>
    <name evidence="2" type="ORF">CLCY_4c01800</name>
</gene>
<accession>A0A0J8D8K1</accession>
<name>A0A0J8D8K1_CLOCY</name>
<evidence type="ECO:0000313" key="2">
    <source>
        <dbReference type="EMBL" id="KMT22207.1"/>
    </source>
</evidence>
<evidence type="ECO:0000256" key="1">
    <source>
        <dbReference type="SAM" id="Phobius"/>
    </source>
</evidence>
<feature type="transmembrane region" description="Helical" evidence="1">
    <location>
        <begin position="7"/>
        <end position="29"/>
    </location>
</feature>
<protein>
    <submittedName>
        <fullName evidence="2">Uncharacterized protein</fullName>
    </submittedName>
</protein>
<keyword evidence="1" id="KW-1133">Transmembrane helix</keyword>
<sequence>MINNKKLIYTLSVVIFILFSLIIYLTIFIQPNITFTTQVNTVSNEDYKRIINNNQIESPNKRIEQFKHINVEIKVKTPFNLISNVKIDRDILEAHLKNNSKIQILSGGSFEHSNGKEYGENIEIYLNDIGDNELLNAIRDLKYKVKWKNIWRKPDKKIFYFKDYLQ</sequence>
<comment type="caution">
    <text evidence="2">The sequence shown here is derived from an EMBL/GenBank/DDBJ whole genome shotgun (WGS) entry which is preliminary data.</text>
</comment>
<keyword evidence="3" id="KW-1185">Reference proteome</keyword>
<dbReference type="Proteomes" id="UP000036756">
    <property type="component" value="Unassembled WGS sequence"/>
</dbReference>
<organism evidence="2 3">
    <name type="scientific">Clostridium cylindrosporum DSM 605</name>
    <dbReference type="NCBI Taxonomy" id="1121307"/>
    <lineage>
        <taxon>Bacteria</taxon>
        <taxon>Bacillati</taxon>
        <taxon>Bacillota</taxon>
        <taxon>Clostridia</taxon>
        <taxon>Eubacteriales</taxon>
        <taxon>Clostridiaceae</taxon>
        <taxon>Clostridium</taxon>
    </lineage>
</organism>
<dbReference type="RefSeq" id="WP_048570300.1">
    <property type="nucleotide sequence ID" value="NZ_LFVU01000024.1"/>
</dbReference>